<comment type="caution">
    <text evidence="1">The sequence shown here is derived from an EMBL/GenBank/DDBJ whole genome shotgun (WGS) entry which is preliminary data.</text>
</comment>
<evidence type="ECO:0000313" key="1">
    <source>
        <dbReference type="EMBL" id="GAA1901510.1"/>
    </source>
</evidence>
<accession>A0ABN2NST6</accession>
<dbReference type="InterPro" id="IPR005583">
    <property type="entry name" value="YaaA"/>
</dbReference>
<proteinExistence type="predicted"/>
<gene>
    <name evidence="1" type="primary">yaaA</name>
    <name evidence="1" type="ORF">GCM10009716_09180</name>
</gene>
<reference evidence="1 2" key="1">
    <citation type="journal article" date="2019" name="Int. J. Syst. Evol. Microbiol.">
        <title>The Global Catalogue of Microorganisms (GCM) 10K type strain sequencing project: providing services to taxonomists for standard genome sequencing and annotation.</title>
        <authorList>
            <consortium name="The Broad Institute Genomics Platform"/>
            <consortium name="The Broad Institute Genome Sequencing Center for Infectious Disease"/>
            <person name="Wu L."/>
            <person name="Ma J."/>
        </authorList>
    </citation>
    <scope>NUCLEOTIDE SEQUENCE [LARGE SCALE GENOMIC DNA]</scope>
    <source>
        <strain evidence="1 2">JCM 13581</strain>
    </source>
</reference>
<dbReference type="EMBL" id="BAAAMJ010000009">
    <property type="protein sequence ID" value="GAA1901510.1"/>
    <property type="molecule type" value="Genomic_DNA"/>
</dbReference>
<dbReference type="NCBIfam" id="NF002545">
    <property type="entry name" value="PRK02101.2-3"/>
    <property type="match status" value="1"/>
</dbReference>
<organism evidence="1 2">
    <name type="scientific">Streptomyces sodiiphilus</name>
    <dbReference type="NCBI Taxonomy" id="226217"/>
    <lineage>
        <taxon>Bacteria</taxon>
        <taxon>Bacillati</taxon>
        <taxon>Actinomycetota</taxon>
        <taxon>Actinomycetes</taxon>
        <taxon>Kitasatosporales</taxon>
        <taxon>Streptomycetaceae</taxon>
        <taxon>Streptomyces</taxon>
    </lineage>
</organism>
<name>A0ABN2NST6_9ACTN</name>
<keyword evidence="2" id="KW-1185">Reference proteome</keyword>
<evidence type="ECO:0000313" key="2">
    <source>
        <dbReference type="Proteomes" id="UP001501303"/>
    </source>
</evidence>
<dbReference type="RefSeq" id="WP_344259043.1">
    <property type="nucleotide sequence ID" value="NZ_BAAAMJ010000009.1"/>
</dbReference>
<dbReference type="PANTHER" id="PTHR30283">
    <property type="entry name" value="PEROXIDE STRESS RESPONSE PROTEIN YAAA"/>
    <property type="match status" value="1"/>
</dbReference>
<dbReference type="Pfam" id="PF03883">
    <property type="entry name" value="H2O2_YaaD"/>
    <property type="match status" value="1"/>
</dbReference>
<sequence>MLVLLPPSEGKAQAASGPPVDLPGLSLPGLTAARETVLAELVALCSSDPDKAREVLGLGERLRDEVTRNAALLTAPARPAGEIYTGVLYDALGLATLSPEGRERAGRSLLVFSALWGAVRVTDPIPAYRLSGGTKLPGIGPLGAFWRPALGEVMPGAVREAAGSGDGGLVLDLRSTAYAGMWKPAGEVASRIATVRVLHSRTVDGVERRSVVSHFNKATKGRLVRDLLEAGTRPGTPEELAEELRALGYRVEEGPERPGRARQLDVVVSEL</sequence>
<dbReference type="Proteomes" id="UP001501303">
    <property type="component" value="Unassembled WGS sequence"/>
</dbReference>
<protein>
    <submittedName>
        <fullName evidence="1">Peroxide stress protein YaaA</fullName>
    </submittedName>
</protein>
<dbReference type="PANTHER" id="PTHR30283:SF4">
    <property type="entry name" value="PEROXIDE STRESS RESISTANCE PROTEIN YAAA"/>
    <property type="match status" value="1"/>
</dbReference>